<dbReference type="Pfam" id="PF08443">
    <property type="entry name" value="RimK"/>
    <property type="match status" value="1"/>
</dbReference>
<dbReference type="AlphaFoldDB" id="A0A1F7UMG2"/>
<dbReference type="PANTHER" id="PTHR21621">
    <property type="entry name" value="RIBOSOMAL PROTEIN S6 MODIFICATION PROTEIN"/>
    <property type="match status" value="1"/>
</dbReference>
<comment type="caution">
    <text evidence="2">The sequence shown here is derived from an EMBL/GenBank/DDBJ whole genome shotgun (WGS) entry which is preliminary data.</text>
</comment>
<dbReference type="STRING" id="1802397.A3J43_02035"/>
<proteinExistence type="predicted"/>
<dbReference type="InterPro" id="IPR013651">
    <property type="entry name" value="ATP-grasp_RimK-type"/>
</dbReference>
<dbReference type="EMBL" id="MGEF01000008">
    <property type="protein sequence ID" value="OGL79449.1"/>
    <property type="molecule type" value="Genomic_DNA"/>
</dbReference>
<evidence type="ECO:0000259" key="1">
    <source>
        <dbReference type="Pfam" id="PF08443"/>
    </source>
</evidence>
<dbReference type="SUPFAM" id="SSF56059">
    <property type="entry name" value="Glutathione synthetase ATP-binding domain-like"/>
    <property type="match status" value="1"/>
</dbReference>
<dbReference type="GO" id="GO:0005737">
    <property type="term" value="C:cytoplasm"/>
    <property type="evidence" value="ECO:0007669"/>
    <property type="project" value="TreeGrafter"/>
</dbReference>
<sequence length="189" mass="21485">MKAMYRVYTRRGCLRALARLAGCMAVFKPVDQVGGRGVVIASKIMLLRKLRSYDGLIEEFIDTSGGIPGLTPSYHDLRVVILDGKIIETYIRVPKPGSLISNFARGGTCHYYPLSKIPRKVREIAARVDRDFVEFGHRVYSIDFGFEGDTPYIIEMNEQPGLPFREHGMANYRRWHRSLLAVLRKAAHN</sequence>
<dbReference type="GO" id="GO:0009432">
    <property type="term" value="P:SOS response"/>
    <property type="evidence" value="ECO:0007669"/>
    <property type="project" value="TreeGrafter"/>
</dbReference>
<reference evidence="2 3" key="1">
    <citation type="journal article" date="2016" name="Nat. Commun.">
        <title>Thousands of microbial genomes shed light on interconnected biogeochemical processes in an aquifer system.</title>
        <authorList>
            <person name="Anantharaman K."/>
            <person name="Brown C.T."/>
            <person name="Hug L.A."/>
            <person name="Sharon I."/>
            <person name="Castelle C.J."/>
            <person name="Probst A.J."/>
            <person name="Thomas B.C."/>
            <person name="Singh A."/>
            <person name="Wilkins M.J."/>
            <person name="Karaoz U."/>
            <person name="Brodie E.L."/>
            <person name="Williams K.H."/>
            <person name="Hubbard S.S."/>
            <person name="Banfield J.F."/>
        </authorList>
    </citation>
    <scope>NUCLEOTIDE SEQUENCE [LARGE SCALE GENOMIC DNA]</scope>
</reference>
<evidence type="ECO:0000313" key="2">
    <source>
        <dbReference type="EMBL" id="OGL79449.1"/>
    </source>
</evidence>
<gene>
    <name evidence="2" type="ORF">A3J43_02035</name>
</gene>
<name>A0A1F7UMG2_9BACT</name>
<feature type="domain" description="ATP-grasp fold RimK-type" evidence="1">
    <location>
        <begin position="26"/>
        <end position="163"/>
    </location>
</feature>
<dbReference type="PANTHER" id="PTHR21621:SF0">
    <property type="entry name" value="BETA-CITRYLGLUTAMATE SYNTHASE B-RELATED"/>
    <property type="match status" value="1"/>
</dbReference>
<evidence type="ECO:0000313" key="3">
    <source>
        <dbReference type="Proteomes" id="UP000176604"/>
    </source>
</evidence>
<accession>A0A1F7UMG2</accession>
<dbReference type="GO" id="GO:0018169">
    <property type="term" value="F:ribosomal S6-glutamic acid ligase activity"/>
    <property type="evidence" value="ECO:0007669"/>
    <property type="project" value="TreeGrafter"/>
</dbReference>
<protein>
    <recommendedName>
        <fullName evidence="1">ATP-grasp fold RimK-type domain-containing protein</fullName>
    </recommendedName>
</protein>
<dbReference type="Proteomes" id="UP000176604">
    <property type="component" value="Unassembled WGS sequence"/>
</dbReference>
<dbReference type="Gene3D" id="3.30.470.20">
    <property type="entry name" value="ATP-grasp fold, B domain"/>
    <property type="match status" value="1"/>
</dbReference>
<organism evidence="2 3">
    <name type="scientific">Candidatus Uhrbacteria bacterium RIFCSPHIGHO2_12_FULL_54_23</name>
    <dbReference type="NCBI Taxonomy" id="1802397"/>
    <lineage>
        <taxon>Bacteria</taxon>
        <taxon>Candidatus Uhriibacteriota</taxon>
    </lineage>
</organism>